<dbReference type="PANTHER" id="PTHR45947:SF3">
    <property type="entry name" value="SULFOQUINOVOSYL TRANSFERASE SQD2"/>
    <property type="match status" value="1"/>
</dbReference>
<comment type="caution">
    <text evidence="2">The sequence shown here is derived from an EMBL/GenBank/DDBJ whole genome shotgun (WGS) entry which is preliminary data.</text>
</comment>
<keyword evidence="2" id="KW-0808">Transferase</keyword>
<dbReference type="PANTHER" id="PTHR45947">
    <property type="entry name" value="SULFOQUINOVOSYL TRANSFERASE SQD2"/>
    <property type="match status" value="1"/>
</dbReference>
<organism evidence="2 3">
    <name type="scientific">Cohnella lubricantis</name>
    <dbReference type="NCBI Taxonomy" id="2163172"/>
    <lineage>
        <taxon>Bacteria</taxon>
        <taxon>Bacillati</taxon>
        <taxon>Bacillota</taxon>
        <taxon>Bacilli</taxon>
        <taxon>Bacillales</taxon>
        <taxon>Paenibacillaceae</taxon>
        <taxon>Cohnella</taxon>
    </lineage>
</organism>
<dbReference type="EMBL" id="JACJVN010000036">
    <property type="protein sequence ID" value="MBB6677786.1"/>
    <property type="molecule type" value="Genomic_DNA"/>
</dbReference>
<keyword evidence="3" id="KW-1185">Reference proteome</keyword>
<dbReference type="Gene3D" id="3.40.50.2000">
    <property type="entry name" value="Glycogen Phosphorylase B"/>
    <property type="match status" value="1"/>
</dbReference>
<dbReference type="RefSeq" id="WP_185179067.1">
    <property type="nucleotide sequence ID" value="NZ_CBCSEP010000001.1"/>
</dbReference>
<evidence type="ECO:0000313" key="3">
    <source>
        <dbReference type="Proteomes" id="UP000574133"/>
    </source>
</evidence>
<dbReference type="Pfam" id="PF13439">
    <property type="entry name" value="Glyco_transf_4"/>
    <property type="match status" value="1"/>
</dbReference>
<sequence>MDQIRLALFTDTYTPEVNGVAKTLERWVAYLQKQGIPVIVFAPSRPRTEHHPSDVAERLASVPFFLYPELRMASPLSYTAERKLLAFRPTILHVATPFGIGMTGRRLALRHGIPLVASHHTHFVRYLPFYNLQWMGRLLWRYLHWFHRPCRTIYVPSQSVLGAGEARSQLGISV</sequence>
<accession>A0A841TCB5</accession>
<evidence type="ECO:0000313" key="2">
    <source>
        <dbReference type="EMBL" id="MBB6677786.1"/>
    </source>
</evidence>
<name>A0A841TCB5_9BACL</name>
<evidence type="ECO:0000259" key="1">
    <source>
        <dbReference type="Pfam" id="PF13439"/>
    </source>
</evidence>
<protein>
    <submittedName>
        <fullName evidence="2">Glycosyltransferase</fullName>
    </submittedName>
</protein>
<proteinExistence type="predicted"/>
<dbReference type="AlphaFoldDB" id="A0A841TCB5"/>
<dbReference type="Proteomes" id="UP000574133">
    <property type="component" value="Unassembled WGS sequence"/>
</dbReference>
<reference evidence="2 3" key="1">
    <citation type="submission" date="2020-08" db="EMBL/GenBank/DDBJ databases">
        <title>Cohnella phylogeny.</title>
        <authorList>
            <person name="Dunlap C."/>
        </authorList>
    </citation>
    <scope>NUCLEOTIDE SEQUENCE [LARGE SCALE GENOMIC DNA]</scope>
    <source>
        <strain evidence="2 3">DSM 103658</strain>
    </source>
</reference>
<dbReference type="InterPro" id="IPR050194">
    <property type="entry name" value="Glycosyltransferase_grp1"/>
</dbReference>
<gene>
    <name evidence="2" type="ORF">H4Q31_10665</name>
</gene>
<dbReference type="InterPro" id="IPR028098">
    <property type="entry name" value="Glyco_trans_4-like_N"/>
</dbReference>
<feature type="domain" description="Glycosyltransferase subfamily 4-like N-terminal" evidence="1">
    <location>
        <begin position="17"/>
        <end position="160"/>
    </location>
</feature>
<dbReference type="GO" id="GO:0016757">
    <property type="term" value="F:glycosyltransferase activity"/>
    <property type="evidence" value="ECO:0007669"/>
    <property type="project" value="TreeGrafter"/>
</dbReference>
<dbReference type="SUPFAM" id="SSF53756">
    <property type="entry name" value="UDP-Glycosyltransferase/glycogen phosphorylase"/>
    <property type="match status" value="1"/>
</dbReference>